<keyword evidence="2" id="KW-1185">Reference proteome</keyword>
<dbReference type="EMBL" id="CM042055">
    <property type="protein sequence ID" value="KAI3702681.1"/>
    <property type="molecule type" value="Genomic_DNA"/>
</dbReference>
<evidence type="ECO:0000313" key="1">
    <source>
        <dbReference type="EMBL" id="KAI3702681.1"/>
    </source>
</evidence>
<reference evidence="1 2" key="2">
    <citation type="journal article" date="2022" name="Mol. Ecol. Resour.">
        <title>The genomes of chicory, endive, great burdock and yacon provide insights into Asteraceae paleo-polyploidization history and plant inulin production.</title>
        <authorList>
            <person name="Fan W."/>
            <person name="Wang S."/>
            <person name="Wang H."/>
            <person name="Wang A."/>
            <person name="Jiang F."/>
            <person name="Liu H."/>
            <person name="Zhao H."/>
            <person name="Xu D."/>
            <person name="Zhang Y."/>
        </authorList>
    </citation>
    <scope>NUCLEOTIDE SEQUENCE [LARGE SCALE GENOMIC DNA]</scope>
    <source>
        <strain evidence="2">cv. Niubang</strain>
    </source>
</reference>
<comment type="caution">
    <text evidence="1">The sequence shown here is derived from an EMBL/GenBank/DDBJ whole genome shotgun (WGS) entry which is preliminary data.</text>
</comment>
<gene>
    <name evidence="1" type="ORF">L6452_28430</name>
</gene>
<sequence>MSPRPVIHTPGPSLYVYQHLCNINAIVVLSAYGFPVGSKVSGLDSMRLHLQLINFQLPLLFRSNKFEQKESEAGKTNKMESGSWLPLMEWIER</sequence>
<accession>A0ACB8ZY83</accession>
<evidence type="ECO:0000313" key="2">
    <source>
        <dbReference type="Proteomes" id="UP001055879"/>
    </source>
</evidence>
<proteinExistence type="predicted"/>
<reference evidence="2" key="1">
    <citation type="journal article" date="2022" name="Mol. Ecol. Resour.">
        <title>The genomes of chicory, endive, great burdock and yacon provide insights into Asteraceae palaeo-polyploidization history and plant inulin production.</title>
        <authorList>
            <person name="Fan W."/>
            <person name="Wang S."/>
            <person name="Wang H."/>
            <person name="Wang A."/>
            <person name="Jiang F."/>
            <person name="Liu H."/>
            <person name="Zhao H."/>
            <person name="Xu D."/>
            <person name="Zhang Y."/>
        </authorList>
    </citation>
    <scope>NUCLEOTIDE SEQUENCE [LARGE SCALE GENOMIC DNA]</scope>
    <source>
        <strain evidence="2">cv. Niubang</strain>
    </source>
</reference>
<organism evidence="1 2">
    <name type="scientific">Arctium lappa</name>
    <name type="common">Greater burdock</name>
    <name type="synonym">Lappa major</name>
    <dbReference type="NCBI Taxonomy" id="4217"/>
    <lineage>
        <taxon>Eukaryota</taxon>
        <taxon>Viridiplantae</taxon>
        <taxon>Streptophyta</taxon>
        <taxon>Embryophyta</taxon>
        <taxon>Tracheophyta</taxon>
        <taxon>Spermatophyta</taxon>
        <taxon>Magnoliopsida</taxon>
        <taxon>eudicotyledons</taxon>
        <taxon>Gunneridae</taxon>
        <taxon>Pentapetalae</taxon>
        <taxon>asterids</taxon>
        <taxon>campanulids</taxon>
        <taxon>Asterales</taxon>
        <taxon>Asteraceae</taxon>
        <taxon>Carduoideae</taxon>
        <taxon>Cardueae</taxon>
        <taxon>Arctiinae</taxon>
        <taxon>Arctium</taxon>
    </lineage>
</organism>
<protein>
    <submittedName>
        <fullName evidence="1">Uncharacterized protein</fullName>
    </submittedName>
</protein>
<name>A0ACB8ZY83_ARCLA</name>
<dbReference type="Proteomes" id="UP001055879">
    <property type="component" value="Linkage Group LG09"/>
</dbReference>